<reference evidence="13" key="2">
    <citation type="submission" date="2021-04" db="EMBL/GenBank/DDBJ databases">
        <authorList>
            <person name="Gilroy R."/>
        </authorList>
    </citation>
    <scope>NUCLEOTIDE SEQUENCE</scope>
    <source>
        <strain evidence="13">ChiHecec2B26-7398</strain>
    </source>
</reference>
<evidence type="ECO:0000256" key="5">
    <source>
        <dbReference type="ARBA" id="ARBA00022679"/>
    </source>
</evidence>
<keyword evidence="4 10" id="KW-0328">Glycosyltransferase</keyword>
<dbReference type="InterPro" id="IPR027005">
    <property type="entry name" value="PMT-like"/>
</dbReference>
<evidence type="ECO:0000259" key="12">
    <source>
        <dbReference type="Pfam" id="PF16192"/>
    </source>
</evidence>
<feature type="transmembrane region" description="Helical" evidence="10">
    <location>
        <begin position="311"/>
        <end position="329"/>
    </location>
</feature>
<feature type="transmembrane region" description="Helical" evidence="10">
    <location>
        <begin position="717"/>
        <end position="735"/>
    </location>
</feature>
<feature type="transmembrane region" description="Helical" evidence="10">
    <location>
        <begin position="184"/>
        <end position="202"/>
    </location>
</feature>
<feature type="transmembrane region" description="Helical" evidence="10">
    <location>
        <begin position="893"/>
        <end position="909"/>
    </location>
</feature>
<feature type="transmembrane region" description="Helical" evidence="10">
    <location>
        <begin position="860"/>
        <end position="881"/>
    </location>
</feature>
<evidence type="ECO:0000256" key="7">
    <source>
        <dbReference type="ARBA" id="ARBA00022989"/>
    </source>
</evidence>
<comment type="similarity">
    <text evidence="3 10">Belongs to the glycosyltransferase 39 family.</text>
</comment>
<evidence type="ECO:0000256" key="10">
    <source>
        <dbReference type="RuleBase" id="RU367007"/>
    </source>
</evidence>
<dbReference type="Pfam" id="PF02366">
    <property type="entry name" value="PMT"/>
    <property type="match status" value="1"/>
</dbReference>
<evidence type="ECO:0000259" key="11">
    <source>
        <dbReference type="Pfam" id="PF02366"/>
    </source>
</evidence>
<dbReference type="Proteomes" id="UP000886751">
    <property type="component" value="Unassembled WGS sequence"/>
</dbReference>
<evidence type="ECO:0000256" key="9">
    <source>
        <dbReference type="ARBA" id="ARBA00093617"/>
    </source>
</evidence>
<dbReference type="GO" id="GO:0004169">
    <property type="term" value="F:dolichyl-phosphate-mannose-protein mannosyltransferase activity"/>
    <property type="evidence" value="ECO:0007669"/>
    <property type="project" value="UniProtKB-UniRule"/>
</dbReference>
<feature type="transmembrane region" description="Helical" evidence="10">
    <location>
        <begin position="741"/>
        <end position="760"/>
    </location>
</feature>
<evidence type="ECO:0000313" key="13">
    <source>
        <dbReference type="EMBL" id="HIX94284.1"/>
    </source>
</evidence>
<evidence type="ECO:0000256" key="8">
    <source>
        <dbReference type="ARBA" id="ARBA00023136"/>
    </source>
</evidence>
<keyword evidence="8 10" id="KW-0472">Membrane</keyword>
<feature type="transmembrane region" description="Helical" evidence="10">
    <location>
        <begin position="690"/>
        <end position="710"/>
    </location>
</feature>
<feature type="transmembrane region" description="Helical" evidence="10">
    <location>
        <begin position="666"/>
        <end position="684"/>
    </location>
</feature>
<reference evidence="13" key="1">
    <citation type="journal article" date="2021" name="PeerJ">
        <title>Extensive microbial diversity within the chicken gut microbiome revealed by metagenomics and culture.</title>
        <authorList>
            <person name="Gilroy R."/>
            <person name="Ravi A."/>
            <person name="Getino M."/>
            <person name="Pursley I."/>
            <person name="Horton D.L."/>
            <person name="Alikhan N.F."/>
            <person name="Baker D."/>
            <person name="Gharbi K."/>
            <person name="Hall N."/>
            <person name="Watson M."/>
            <person name="Adriaenssens E.M."/>
            <person name="Foster-Nyarko E."/>
            <person name="Jarju S."/>
            <person name="Secka A."/>
            <person name="Antonio M."/>
            <person name="Oren A."/>
            <person name="Chaudhuri R.R."/>
            <person name="La Ragione R."/>
            <person name="Hildebrand F."/>
            <person name="Pallen M.J."/>
        </authorList>
    </citation>
    <scope>NUCLEOTIDE SEQUENCE</scope>
    <source>
        <strain evidence="13">ChiHecec2B26-7398</strain>
    </source>
</reference>
<feature type="domain" description="ArnT-like N-terminal" evidence="11">
    <location>
        <begin position="635"/>
        <end position="796"/>
    </location>
</feature>
<dbReference type="GO" id="GO:0012505">
    <property type="term" value="C:endomembrane system"/>
    <property type="evidence" value="ECO:0007669"/>
    <property type="project" value="UniProtKB-SubCell"/>
</dbReference>
<evidence type="ECO:0000256" key="1">
    <source>
        <dbReference type="ARBA" id="ARBA00004127"/>
    </source>
</evidence>
<keyword evidence="6 10" id="KW-0812">Transmembrane</keyword>
<feature type="transmembrane region" description="Helical" evidence="10">
    <location>
        <begin position="390"/>
        <end position="413"/>
    </location>
</feature>
<evidence type="ECO:0000313" key="14">
    <source>
        <dbReference type="Proteomes" id="UP000886751"/>
    </source>
</evidence>
<dbReference type="EMBL" id="DXEI01000040">
    <property type="protein sequence ID" value="HIX94284.1"/>
    <property type="molecule type" value="Genomic_DNA"/>
</dbReference>
<comment type="subcellular location">
    <subcellularLocation>
        <location evidence="10">Cell membrane</location>
    </subcellularLocation>
    <subcellularLocation>
        <location evidence="1">Endomembrane system</location>
        <topology evidence="1">Multi-pass membrane protein</topology>
    </subcellularLocation>
</comment>
<keyword evidence="5 10" id="KW-0808">Transferase</keyword>
<feature type="transmembrane region" description="Helical" evidence="10">
    <location>
        <begin position="772"/>
        <end position="793"/>
    </location>
</feature>
<comment type="caution">
    <text evidence="13">The sequence shown here is derived from an EMBL/GenBank/DDBJ whole genome shotgun (WGS) entry which is preliminary data.</text>
</comment>
<organism evidence="13 14">
    <name type="scientific">Candidatus Gemmiger excrementipullorum</name>
    <dbReference type="NCBI Taxonomy" id="2838610"/>
    <lineage>
        <taxon>Bacteria</taxon>
        <taxon>Bacillati</taxon>
        <taxon>Bacillota</taxon>
        <taxon>Clostridia</taxon>
        <taxon>Eubacteriales</taxon>
        <taxon>Gemmiger</taxon>
    </lineage>
</organism>
<feature type="transmembrane region" description="Helical" evidence="10">
    <location>
        <begin position="915"/>
        <end position="933"/>
    </location>
</feature>
<evidence type="ECO:0000256" key="2">
    <source>
        <dbReference type="ARBA" id="ARBA00004922"/>
    </source>
</evidence>
<dbReference type="InterPro" id="IPR003342">
    <property type="entry name" value="ArnT-like_N"/>
</dbReference>
<proteinExistence type="inferred from homology"/>
<feature type="transmembrane region" description="Helical" evidence="10">
    <location>
        <begin position="945"/>
        <end position="963"/>
    </location>
</feature>
<feature type="transmembrane region" description="Helical" evidence="10">
    <location>
        <begin position="638"/>
        <end position="659"/>
    </location>
</feature>
<dbReference type="Pfam" id="PF16192">
    <property type="entry name" value="PMT_4TMC"/>
    <property type="match status" value="1"/>
</dbReference>
<dbReference type="GO" id="GO:0005886">
    <property type="term" value="C:plasma membrane"/>
    <property type="evidence" value="ECO:0007669"/>
    <property type="project" value="UniProtKB-SubCell"/>
</dbReference>
<feature type="transmembrane region" description="Helical" evidence="10">
    <location>
        <begin position="12"/>
        <end position="31"/>
    </location>
</feature>
<feature type="transmembrane region" description="Helical" evidence="10">
    <location>
        <begin position="282"/>
        <end position="304"/>
    </location>
</feature>
<dbReference type="PANTHER" id="PTHR10050:SF53">
    <property type="entry name" value="CHROMOSOME UNDETERMINED SCAFFOLD_67, WHOLE GENOME SHOTGUN SEQUENCE"/>
    <property type="match status" value="1"/>
</dbReference>
<evidence type="ECO:0000256" key="3">
    <source>
        <dbReference type="ARBA" id="ARBA00007222"/>
    </source>
</evidence>
<gene>
    <name evidence="13" type="ORF">H9846_02380</name>
</gene>
<keyword evidence="7 10" id="KW-1133">Transmembrane helix</keyword>
<comment type="pathway">
    <text evidence="2 10">Protein modification; protein glycosylation.</text>
</comment>
<comment type="function">
    <text evidence="10">Protein O-mannosyltransferase that catalyzes the transfer of a single mannose residue from a polyprenol phospho-mannosyl lipidic donor to the hydroxyl group of selected serine and threonine residues in acceptor proteins.</text>
</comment>
<protein>
    <recommendedName>
        <fullName evidence="9 10">Polyprenol-phosphate-mannose--protein mannosyltransferase</fullName>
        <ecNumber evidence="10">2.4.1.-</ecNumber>
    </recommendedName>
</protein>
<dbReference type="InterPro" id="IPR032421">
    <property type="entry name" value="PMT_4TMC"/>
</dbReference>
<name>A0A9D2BUV7_9FIRM</name>
<feature type="transmembrane region" description="Helical" evidence="10">
    <location>
        <begin position="68"/>
        <end position="87"/>
    </location>
</feature>
<keyword evidence="10" id="KW-1003">Cell membrane</keyword>
<dbReference type="PANTHER" id="PTHR10050">
    <property type="entry name" value="DOLICHYL-PHOSPHATE-MANNOSE--PROTEIN MANNOSYLTRANSFERASE"/>
    <property type="match status" value="1"/>
</dbReference>
<dbReference type="EC" id="2.4.1.-" evidence="10"/>
<evidence type="ECO:0000256" key="4">
    <source>
        <dbReference type="ARBA" id="ARBA00022676"/>
    </source>
</evidence>
<accession>A0A9D2BUV7</accession>
<sequence length="986" mass="106284">MERNRLKTEPRTPWLLLDCALTLRLALALLTEAYPYDRSCFVAWGDKLLAEGPANFYSAGYFADYPPGYLPVLALVSAVRALLGIPAASPLTDLLLAVVPALCDVAAAWLVWRVALRAMPAGSRGPLLLAAFTAFDPLTLFDTGIWKQIDGAFALPLLLCFWLLEQRRYLPAAVLYGVALAIKPQALLFGPVLAACFLAAIVQEQDRLRAFGRCFGGAALALAPPLLAGLPFYGLAGLVPGLLQKYAGTMSGYPYASINAFNWMAALGGNWQDLQSASLFGVSWYALGWGMILLCTGALVFFAVRSVRGGYFSPLLLAAYYGLAVFTLGHCMHERYMLPGVLLALLAAARWDDIRLYAAGFGLSLTGFLNLAAVYSLAGTEDEWLTSATSATFAALVGLAETICFVMLLFAVWDIALHGHALPLPGRMPPAAAETVPAPAGQPAWRRREVLALLGLTLATAALSFAYLGDTDAPQNPLDATNTVLQQTVTPGGDAVTLWVYPGVSFGGRLTVTDAAGNTLLAQELGYSTCFSWSESRLAVPAGEALTVTVENAQVFELALRDGDGSLLPVEGGGALTDEQAAVPQAISQLNSMYFDEIYHGRTAYEQLHEMPVYETTHPPLGKDLIMAGIALFGMTGFGWRFSGTLFGVLLVPLAWCFARRLTRKPWVGAAAGALLALDLMRFAQSRIATIDVFATFFILLGAYCMLWYCQSVLQKGVLASLWPMALGGVAFGLGCAAKWTGIYAGMGLAALYFGVLYARWRQRQPGFGQEFAAAAAGGVLFYIAVPLCLYILSYLPYWWRDPGFTLGDWWQCQLSMFQYHAGLQATHPFESRWYTWLLGLRPVWYYQNTHLAAGLKGSIAGLGGPVVWLVGLASLLALLWHQVSGRGSRAGAAVLILYAAQLAPWMLVPRCTFLYHYFPSSLFCLAGIALVLSHIRSARTAKRVALALCGASVVVFALYYPAVSGLPIPAGWADALQALPSFGFY</sequence>
<feature type="transmembrane region" description="Helical" evidence="10">
    <location>
        <begin position="94"/>
        <end position="112"/>
    </location>
</feature>
<evidence type="ECO:0000256" key="6">
    <source>
        <dbReference type="ARBA" id="ARBA00022692"/>
    </source>
</evidence>
<dbReference type="AlphaFoldDB" id="A0A9D2BUV7"/>
<feature type="transmembrane region" description="Helical" evidence="10">
    <location>
        <begin position="214"/>
        <end position="236"/>
    </location>
</feature>
<feature type="transmembrane region" description="Helical" evidence="10">
    <location>
        <begin position="358"/>
        <end position="378"/>
    </location>
</feature>
<feature type="domain" description="Protein O-mannosyl-transferase C-terminal four TM" evidence="12">
    <location>
        <begin position="807"/>
        <end position="979"/>
    </location>
</feature>